<feature type="region of interest" description="Disordered" evidence="7">
    <location>
        <begin position="397"/>
        <end position="428"/>
    </location>
</feature>
<name>A0A7C9TQA8_9MICO</name>
<dbReference type="InterPro" id="IPR043149">
    <property type="entry name" value="TagF_N"/>
</dbReference>
<evidence type="ECO:0000256" key="7">
    <source>
        <dbReference type="SAM" id="MobiDB-lite"/>
    </source>
</evidence>
<dbReference type="Gene3D" id="3.40.50.11820">
    <property type="match status" value="1"/>
</dbReference>
<keyword evidence="6" id="KW-0472">Membrane</keyword>
<organism evidence="8 9">
    <name type="scientific">Galbitalea soli</name>
    <dbReference type="NCBI Taxonomy" id="1268042"/>
    <lineage>
        <taxon>Bacteria</taxon>
        <taxon>Bacillati</taxon>
        <taxon>Actinomycetota</taxon>
        <taxon>Actinomycetes</taxon>
        <taxon>Micrococcales</taxon>
        <taxon>Microbacteriaceae</taxon>
        <taxon>Galbitalea</taxon>
    </lineage>
</organism>
<dbReference type="InterPro" id="IPR043148">
    <property type="entry name" value="TagF_C"/>
</dbReference>
<evidence type="ECO:0000256" key="6">
    <source>
        <dbReference type="ARBA" id="ARBA00023136"/>
    </source>
</evidence>
<dbReference type="PANTHER" id="PTHR37316:SF3">
    <property type="entry name" value="TEICHOIC ACID GLYCEROL-PHOSPHATE TRANSFERASE"/>
    <property type="match status" value="1"/>
</dbReference>
<dbReference type="GO" id="GO:0019350">
    <property type="term" value="P:teichoic acid biosynthetic process"/>
    <property type="evidence" value="ECO:0007669"/>
    <property type="project" value="UniProtKB-KW"/>
</dbReference>
<dbReference type="RefSeq" id="WP_163473004.1">
    <property type="nucleotide sequence ID" value="NZ_JAAGWZ010000002.1"/>
</dbReference>
<dbReference type="EMBL" id="JAAGWZ010000002">
    <property type="protein sequence ID" value="NEM91336.1"/>
    <property type="molecule type" value="Genomic_DNA"/>
</dbReference>
<evidence type="ECO:0000313" key="8">
    <source>
        <dbReference type="EMBL" id="NEM91336.1"/>
    </source>
</evidence>
<sequence>MKIDRTNPRHWAYLASSGITVLAAGALRPLLRRAEGRSWAQRPGRRLAPEVVLYGHSYNGNLSAFVDHCRTAHPGALRFSFASLEDEPTELPPDVRPLVFRRLSSAARLARVAAVITDRDAPTLSLLARWSDIPFVDVWHGIPFKGFTPATFTGLRDYAEVWVSSPELARLYVERFGFRPEIVHPTGYARVDALATGRFDAAAIRQRLGIGADAGRIVLLAPTWKQDDAERSIIPFGVTADEFFDQLEALGRETDSLVVFRAHLHAGEAEEFASRPHVRVMSNRQYPNAEEFLAIADVLVTDWSSLAFDALPLRRPIVFLDVEPPFRDGFSLGPEHRVGAIVVSVPALVAAIRAALADPGAAVARVSDALARTLAVAYGDTLDGGAAERQYQRLRTLIDSGQSGPDSGNRGRRGDGRARRSLSAGRAR</sequence>
<evidence type="ECO:0000256" key="3">
    <source>
        <dbReference type="ARBA" id="ARBA00022475"/>
    </source>
</evidence>
<dbReference type="GO" id="GO:0005886">
    <property type="term" value="C:plasma membrane"/>
    <property type="evidence" value="ECO:0007669"/>
    <property type="project" value="UniProtKB-SubCell"/>
</dbReference>
<dbReference type="PANTHER" id="PTHR37316">
    <property type="entry name" value="TEICHOIC ACID GLYCEROL-PHOSPHATE PRIMASE"/>
    <property type="match status" value="1"/>
</dbReference>
<evidence type="ECO:0000256" key="1">
    <source>
        <dbReference type="ARBA" id="ARBA00004202"/>
    </source>
</evidence>
<keyword evidence="5" id="KW-0777">Teichoic acid biosynthesis</keyword>
<comment type="caution">
    <text evidence="8">The sequence shown here is derived from an EMBL/GenBank/DDBJ whole genome shotgun (WGS) entry which is preliminary data.</text>
</comment>
<proteinExistence type="inferred from homology"/>
<accession>A0A7C9TQA8</accession>
<dbReference type="AlphaFoldDB" id="A0A7C9TQA8"/>
<comment type="subcellular location">
    <subcellularLocation>
        <location evidence="1">Cell membrane</location>
        <topology evidence="1">Peripheral membrane protein</topology>
    </subcellularLocation>
</comment>
<protein>
    <submittedName>
        <fullName evidence="8">CDP-glycerol--glycerophosphate glycerophosphotransferase</fullName>
    </submittedName>
</protein>
<evidence type="ECO:0000256" key="4">
    <source>
        <dbReference type="ARBA" id="ARBA00022679"/>
    </source>
</evidence>
<dbReference type="GO" id="GO:0047355">
    <property type="term" value="F:CDP-glycerol glycerophosphotransferase activity"/>
    <property type="evidence" value="ECO:0007669"/>
    <property type="project" value="InterPro"/>
</dbReference>
<keyword evidence="9" id="KW-1185">Reference proteome</keyword>
<keyword evidence="3" id="KW-1003">Cell membrane</keyword>
<dbReference type="Gene3D" id="3.40.50.12580">
    <property type="match status" value="1"/>
</dbReference>
<keyword evidence="4 8" id="KW-0808">Transferase</keyword>
<dbReference type="SUPFAM" id="SSF53756">
    <property type="entry name" value="UDP-Glycosyltransferase/glycogen phosphorylase"/>
    <property type="match status" value="1"/>
</dbReference>
<dbReference type="InterPro" id="IPR007554">
    <property type="entry name" value="Glycerophosphate_synth"/>
</dbReference>
<evidence type="ECO:0000256" key="5">
    <source>
        <dbReference type="ARBA" id="ARBA00022944"/>
    </source>
</evidence>
<evidence type="ECO:0000256" key="2">
    <source>
        <dbReference type="ARBA" id="ARBA00010488"/>
    </source>
</evidence>
<evidence type="ECO:0000313" key="9">
    <source>
        <dbReference type="Proteomes" id="UP000479756"/>
    </source>
</evidence>
<dbReference type="Pfam" id="PF04464">
    <property type="entry name" value="Glyphos_transf"/>
    <property type="match status" value="1"/>
</dbReference>
<comment type="similarity">
    <text evidence="2">Belongs to the CDP-glycerol glycerophosphotransferase family.</text>
</comment>
<reference evidence="8 9" key="1">
    <citation type="journal article" date="2014" name="Int. J. Syst. Evol. Microbiol.">
        <title>Description of Galbitalea soli gen. nov., sp. nov., and Frondihabitans sucicola sp. nov.</title>
        <authorList>
            <person name="Kim S.J."/>
            <person name="Lim J.M."/>
            <person name="Ahn J.H."/>
            <person name="Weon H.Y."/>
            <person name="Hamada M."/>
            <person name="Suzuki K."/>
            <person name="Ahn T.Y."/>
            <person name="Kwon S.W."/>
        </authorList>
    </citation>
    <scope>NUCLEOTIDE SEQUENCE [LARGE SCALE GENOMIC DNA]</scope>
    <source>
        <strain evidence="8 9">NBRC 108727</strain>
    </source>
</reference>
<dbReference type="Proteomes" id="UP000479756">
    <property type="component" value="Unassembled WGS sequence"/>
</dbReference>
<gene>
    <name evidence="8" type="ORF">G3T37_08185</name>
</gene>
<dbReference type="InterPro" id="IPR051612">
    <property type="entry name" value="Teichoic_Acid_Biosynth"/>
</dbReference>